<feature type="compositionally biased region" description="Basic and acidic residues" evidence="6">
    <location>
        <begin position="190"/>
        <end position="210"/>
    </location>
</feature>
<evidence type="ECO:0000256" key="5">
    <source>
        <dbReference type="ARBA" id="ARBA00023600"/>
    </source>
</evidence>
<dbReference type="Pfam" id="PF05105">
    <property type="entry name" value="Phage_holin_4_1"/>
    <property type="match status" value="1"/>
</dbReference>
<protein>
    <submittedName>
        <fullName evidence="8">Phage holin family protein</fullName>
    </submittedName>
</protein>
<feature type="transmembrane region" description="Helical" evidence="7">
    <location>
        <begin position="88"/>
        <end position="106"/>
    </location>
</feature>
<evidence type="ECO:0000256" key="6">
    <source>
        <dbReference type="SAM" id="MobiDB-lite"/>
    </source>
</evidence>
<keyword evidence="2 7" id="KW-0812">Transmembrane</keyword>
<sequence>MSDFILNFLQLKPYDWALTFAVAALFLEFLSGLLKALRNHTLKSSIGLLGFGKHMLIFFGFVVVFYLVVAFPTPPMNIGFGETDLGDIAAFGFCILYIFFLLVSIVENLDGAGIKLPKFLTKYLYETNDTLMNGNVKDIAKLGAKTLETAKNPTATLHNLLDEEAIEKNGNRENKDDLSTSETEQTEEPQDTKKDPQDTPDEVNKPNRLN</sequence>
<name>A0ABU8SHF2_9LACO</name>
<evidence type="ECO:0000313" key="9">
    <source>
        <dbReference type="Proteomes" id="UP001377804"/>
    </source>
</evidence>
<dbReference type="EMBL" id="JAWMWG010000003">
    <property type="protein sequence ID" value="MEJ6348774.1"/>
    <property type="molecule type" value="Genomic_DNA"/>
</dbReference>
<comment type="caution">
    <text evidence="8">The sequence shown here is derived from an EMBL/GenBank/DDBJ whole genome shotgun (WGS) entry which is preliminary data.</text>
</comment>
<evidence type="ECO:0000256" key="3">
    <source>
        <dbReference type="ARBA" id="ARBA00022989"/>
    </source>
</evidence>
<evidence type="ECO:0000256" key="7">
    <source>
        <dbReference type="SAM" id="Phobius"/>
    </source>
</evidence>
<feature type="compositionally biased region" description="Basic and acidic residues" evidence="6">
    <location>
        <begin position="166"/>
        <end position="178"/>
    </location>
</feature>
<dbReference type="NCBIfam" id="TIGR01593">
    <property type="entry name" value="holin_tox_secr"/>
    <property type="match status" value="1"/>
</dbReference>
<dbReference type="InterPro" id="IPR006480">
    <property type="entry name" value="Phage_holin_4_1"/>
</dbReference>
<comment type="similarity">
    <text evidence="5">Belongs to the bacteriophage holin family. Cp-1 holin subfamily.</text>
</comment>
<keyword evidence="9" id="KW-1185">Reference proteome</keyword>
<organism evidence="8 9">
    <name type="scientific">Holzapfeliella saturejae</name>
    <dbReference type="NCBI Taxonomy" id="3082953"/>
    <lineage>
        <taxon>Bacteria</taxon>
        <taxon>Bacillati</taxon>
        <taxon>Bacillota</taxon>
        <taxon>Bacilli</taxon>
        <taxon>Lactobacillales</taxon>
        <taxon>Lactobacillaceae</taxon>
        <taxon>Holzapfeliella</taxon>
    </lineage>
</organism>
<dbReference type="RefSeq" id="WP_339970277.1">
    <property type="nucleotide sequence ID" value="NZ_JAWMWG010000003.1"/>
</dbReference>
<evidence type="ECO:0000256" key="4">
    <source>
        <dbReference type="ARBA" id="ARBA00023136"/>
    </source>
</evidence>
<dbReference type="Proteomes" id="UP001377804">
    <property type="component" value="Unassembled WGS sequence"/>
</dbReference>
<evidence type="ECO:0000256" key="1">
    <source>
        <dbReference type="ARBA" id="ARBA00004141"/>
    </source>
</evidence>
<keyword evidence="3 7" id="KW-1133">Transmembrane helix</keyword>
<reference evidence="8 9" key="1">
    <citation type="submission" date="2023-10" db="EMBL/GenBank/DDBJ databases">
        <title>Holzapfeliella saturejae sp. nov. isolated from Satureja montana flowers.</title>
        <authorList>
            <person name="Alcantara C."/>
            <person name="Zuniga M."/>
            <person name="Landete J.M."/>
            <person name="Monedero V."/>
        </authorList>
    </citation>
    <scope>NUCLEOTIDE SEQUENCE [LARGE SCALE GENOMIC DNA]</scope>
    <source>
        <strain evidence="8 9">He02</strain>
    </source>
</reference>
<gene>
    <name evidence="8" type="ORF">R4Y45_06030</name>
</gene>
<accession>A0ABU8SHF2</accession>
<feature type="region of interest" description="Disordered" evidence="6">
    <location>
        <begin position="161"/>
        <end position="210"/>
    </location>
</feature>
<comment type="subcellular location">
    <subcellularLocation>
        <location evidence="1">Membrane</location>
        <topology evidence="1">Multi-pass membrane protein</topology>
    </subcellularLocation>
</comment>
<evidence type="ECO:0000256" key="2">
    <source>
        <dbReference type="ARBA" id="ARBA00022692"/>
    </source>
</evidence>
<feature type="transmembrane region" description="Helical" evidence="7">
    <location>
        <begin position="46"/>
        <end position="68"/>
    </location>
</feature>
<proteinExistence type="inferred from homology"/>
<evidence type="ECO:0000313" key="8">
    <source>
        <dbReference type="EMBL" id="MEJ6348774.1"/>
    </source>
</evidence>
<keyword evidence="4 7" id="KW-0472">Membrane</keyword>
<feature type="transmembrane region" description="Helical" evidence="7">
    <location>
        <begin position="16"/>
        <end position="34"/>
    </location>
</feature>